<comment type="catalytic activity">
    <reaction evidence="4 5 6">
        <text>L-cysteine + L-glutamate + ATP = gamma-L-glutamyl-L-cysteine + ADP + phosphate + H(+)</text>
        <dbReference type="Rhea" id="RHEA:13285"/>
        <dbReference type="ChEBI" id="CHEBI:15378"/>
        <dbReference type="ChEBI" id="CHEBI:29985"/>
        <dbReference type="ChEBI" id="CHEBI:30616"/>
        <dbReference type="ChEBI" id="CHEBI:35235"/>
        <dbReference type="ChEBI" id="CHEBI:43474"/>
        <dbReference type="ChEBI" id="CHEBI:58173"/>
        <dbReference type="ChEBI" id="CHEBI:456216"/>
        <dbReference type="EC" id="6.3.2.2"/>
    </reaction>
</comment>
<dbReference type="PANTHER" id="PTHR34378">
    <property type="entry name" value="GLUTAMATE--CYSTEINE LIGASE, CHLOROPLASTIC"/>
    <property type="match status" value="1"/>
</dbReference>
<protein>
    <recommendedName>
        <fullName evidence="5">Glutamate--cysteine ligase EgtA</fullName>
        <ecNumber evidence="5">6.3.2.2</ecNumber>
    </recommendedName>
    <alternativeName>
        <fullName evidence="5">Gamma-glutamylcysteine synthase</fullName>
        <shortName evidence="5">GCS</shortName>
        <shortName evidence="5">Gamma-ECS</shortName>
    </alternativeName>
</protein>
<dbReference type="Proteomes" id="UP000277671">
    <property type="component" value="Unassembled WGS sequence"/>
</dbReference>
<comment type="similarity">
    <text evidence="5 6">Belongs to the glutamate--cysteine ligase type 2 family. EgtA subfamily.</text>
</comment>
<evidence type="ECO:0000313" key="9">
    <source>
        <dbReference type="Proteomes" id="UP000277671"/>
    </source>
</evidence>
<evidence type="ECO:0000256" key="5">
    <source>
        <dbReference type="HAMAP-Rule" id="MF_02034"/>
    </source>
</evidence>
<dbReference type="InterPro" id="IPR006336">
    <property type="entry name" value="GCS2"/>
</dbReference>
<proteinExistence type="inferred from homology"/>
<dbReference type="GO" id="GO:0005524">
    <property type="term" value="F:ATP binding"/>
    <property type="evidence" value="ECO:0007669"/>
    <property type="project" value="UniProtKB-UniRule"/>
</dbReference>
<dbReference type="UniPathway" id="UPA01014"/>
<keyword evidence="3 5" id="KW-0067">ATP-binding</keyword>
<dbReference type="PIRSF" id="PIRSF017901">
    <property type="entry name" value="GCL"/>
    <property type="match status" value="1"/>
</dbReference>
<gene>
    <name evidence="5" type="primary">egtA</name>
    <name evidence="8" type="ORF">BDK92_0256</name>
</gene>
<comment type="function">
    <text evidence="5">Catalyzes the synthesis of gamma-glutamylcysteine (gamma-GC). This compound is used as substrate for the biosynthesis of the low-molecular thiol compound ergothioneine.</text>
</comment>
<organism evidence="8 9">
    <name type="scientific">Micromonospora pisi</name>
    <dbReference type="NCBI Taxonomy" id="589240"/>
    <lineage>
        <taxon>Bacteria</taxon>
        <taxon>Bacillati</taxon>
        <taxon>Actinomycetota</taxon>
        <taxon>Actinomycetes</taxon>
        <taxon>Micromonosporales</taxon>
        <taxon>Micromonosporaceae</taxon>
        <taxon>Micromonospora</taxon>
    </lineage>
</organism>
<reference evidence="8 9" key="1">
    <citation type="submission" date="2018-10" db="EMBL/GenBank/DDBJ databases">
        <title>Sequencing the genomes of 1000 actinobacteria strains.</title>
        <authorList>
            <person name="Klenk H.-P."/>
        </authorList>
    </citation>
    <scope>NUCLEOTIDE SEQUENCE [LARGE SCALE GENOMIC DNA]</scope>
    <source>
        <strain evidence="8 9">DSM 45175</strain>
    </source>
</reference>
<dbReference type="NCBIfam" id="TIGR03444">
    <property type="entry name" value="EgtA_Cys_ligase"/>
    <property type="match status" value="1"/>
</dbReference>
<keyword evidence="2 5" id="KW-0547">Nucleotide-binding</keyword>
<dbReference type="PANTHER" id="PTHR34378:SF1">
    <property type="entry name" value="GLUTAMATE--CYSTEINE LIGASE, CHLOROPLASTIC"/>
    <property type="match status" value="1"/>
</dbReference>
<evidence type="ECO:0000313" key="8">
    <source>
        <dbReference type="EMBL" id="RKR86036.1"/>
    </source>
</evidence>
<evidence type="ECO:0000256" key="4">
    <source>
        <dbReference type="ARBA" id="ARBA00048819"/>
    </source>
</evidence>
<sequence>MIPADLDTPVVLRELSDAEGYLAKICFKTGPPMLSGVELEWTVHDRDDPTQPVSSDRLRDALGPHAPSTLDPAGAQSPLPGHGTVSVEPGGQVEISSAPHRSLRALCAHTDADIEQLSQLLGAAGLTLGTSGIDPHRPPRPAVETPRYRAMRAAFDRRGPAGRTMMYSTAGLQVCVDAGTPERFGARWDAVHALGPPMLAAFATARHHAGIDTGWASARMATWFAIDPARTRPAWRSTGAGADPVNVWSAYALGAPLLCVRRPDGDWRAPAGITFRDWIGGALPEPPTVDDLEYHLSTLFPPVRARGYLEVRYLDAQPPGEWIAPVGVLAALLGDDSALNLAREACEPVLDQWDVAARHGLADPTLAGAAAAVLRVALAALDRTDLEPATRDDITHIVQRRLAAADRSTS</sequence>
<dbReference type="GO" id="GO:0006750">
    <property type="term" value="P:glutathione biosynthetic process"/>
    <property type="evidence" value="ECO:0007669"/>
    <property type="project" value="UniProtKB-UniRule"/>
</dbReference>
<dbReference type="AlphaFoldDB" id="A0A495JAI6"/>
<evidence type="ECO:0000256" key="3">
    <source>
        <dbReference type="ARBA" id="ARBA00022840"/>
    </source>
</evidence>
<comment type="caution">
    <text evidence="8">The sequence shown here is derived from an EMBL/GenBank/DDBJ whole genome shotgun (WGS) entry which is preliminary data.</text>
</comment>
<dbReference type="InterPro" id="IPR014746">
    <property type="entry name" value="Gln_synth/guanido_kin_cat_dom"/>
</dbReference>
<dbReference type="InterPro" id="IPR035434">
    <property type="entry name" value="GCL_bact_plant"/>
</dbReference>
<dbReference type="GO" id="GO:0052699">
    <property type="term" value="P:ergothioneine biosynthetic process"/>
    <property type="evidence" value="ECO:0007669"/>
    <property type="project" value="UniProtKB-UniRule"/>
</dbReference>
<accession>A0A495JAI6</accession>
<dbReference type="Pfam" id="PF04107">
    <property type="entry name" value="GCS2"/>
    <property type="match status" value="1"/>
</dbReference>
<dbReference type="GO" id="GO:0004357">
    <property type="term" value="F:glutamate-cysteine ligase activity"/>
    <property type="evidence" value="ECO:0007669"/>
    <property type="project" value="UniProtKB-UniRule"/>
</dbReference>
<comment type="pathway">
    <text evidence="5">Amino-acid biosynthesis; ergothioneine biosynthesis.</text>
</comment>
<dbReference type="SUPFAM" id="SSF55931">
    <property type="entry name" value="Glutamine synthetase/guanido kinase"/>
    <property type="match status" value="1"/>
</dbReference>
<dbReference type="HAMAP" id="MF_02034">
    <property type="entry name" value="EgtA"/>
    <property type="match status" value="1"/>
</dbReference>
<evidence type="ECO:0000256" key="2">
    <source>
        <dbReference type="ARBA" id="ARBA00022741"/>
    </source>
</evidence>
<feature type="region of interest" description="Disordered" evidence="7">
    <location>
        <begin position="45"/>
        <end position="92"/>
    </location>
</feature>
<evidence type="ECO:0000256" key="6">
    <source>
        <dbReference type="PIRNR" id="PIRNR017901"/>
    </source>
</evidence>
<evidence type="ECO:0000256" key="7">
    <source>
        <dbReference type="SAM" id="MobiDB-lite"/>
    </source>
</evidence>
<keyword evidence="1 5" id="KW-0436">Ligase</keyword>
<keyword evidence="9" id="KW-1185">Reference proteome</keyword>
<dbReference type="InterPro" id="IPR017809">
    <property type="entry name" value="EgtA_Actinobacteria"/>
</dbReference>
<dbReference type="EMBL" id="RBKT01000001">
    <property type="protein sequence ID" value="RKR86036.1"/>
    <property type="molecule type" value="Genomic_DNA"/>
</dbReference>
<dbReference type="EC" id="6.3.2.2" evidence="5"/>
<dbReference type="Gene3D" id="3.30.590.20">
    <property type="match status" value="1"/>
</dbReference>
<name>A0A495JAI6_9ACTN</name>
<evidence type="ECO:0000256" key="1">
    <source>
        <dbReference type="ARBA" id="ARBA00022598"/>
    </source>
</evidence>